<dbReference type="SUPFAM" id="SSF160059">
    <property type="entry name" value="PriA/YqbF domain"/>
    <property type="match status" value="1"/>
</dbReference>
<proteinExistence type="predicted"/>
<reference evidence="3 4" key="1">
    <citation type="submission" date="2018-11" db="EMBL/GenBank/DDBJ databases">
        <title>the genome of Mesorhizobium tamadayense DSM 28320.</title>
        <authorList>
            <person name="Gao J."/>
        </authorList>
    </citation>
    <scope>NUCLEOTIDE SEQUENCE [LARGE SCALE GENOMIC DNA]</scope>
    <source>
        <strain evidence="3 4">DSM 28320</strain>
    </source>
</reference>
<accession>A0A3P3FHI3</accession>
<name>A0A3P3FHI3_9HYPH</name>
<evidence type="ECO:0000313" key="4">
    <source>
        <dbReference type="Proteomes" id="UP000273786"/>
    </source>
</evidence>
<sequence length="193" mass="19753">MAKSAKTSKLIVQPETTFSEQPSSANEKLISEGAAANTAKPTPAAGLDAAGRSSEPAASLAGPDAPLPGAATGTNSTDDPPESDDQGGAGNTAGSAGSAEFDMDAMFPPAADRPDAEAEFRAKFPRLTAAFEAWHAEHGEPVTGLRIKSKVDGFRRGGMAHSKAPTEHPAEAFAGPEQLEAIFAEPNLTVELI</sequence>
<dbReference type="AlphaFoldDB" id="A0A3P3FHI3"/>
<evidence type="ECO:0000259" key="2">
    <source>
        <dbReference type="Pfam" id="PF17891"/>
    </source>
</evidence>
<dbReference type="Pfam" id="PF17891">
    <property type="entry name" value="FluMu_N"/>
    <property type="match status" value="1"/>
</dbReference>
<gene>
    <name evidence="3" type="ORF">EH240_20010</name>
</gene>
<dbReference type="InterPro" id="IPR041227">
    <property type="entry name" value="FluMu_N"/>
</dbReference>
<feature type="compositionally biased region" description="Low complexity" evidence="1">
    <location>
        <begin position="34"/>
        <end position="45"/>
    </location>
</feature>
<protein>
    <recommendedName>
        <fullName evidence="2">Mu-like prophage FluMu N-terminal domain-containing protein</fullName>
    </recommendedName>
</protein>
<feature type="compositionally biased region" description="Polar residues" evidence="1">
    <location>
        <begin position="14"/>
        <end position="26"/>
    </location>
</feature>
<evidence type="ECO:0000313" key="3">
    <source>
        <dbReference type="EMBL" id="RRH98083.1"/>
    </source>
</evidence>
<organism evidence="3 4">
    <name type="scientific">Mesorhizobium tamadayense</name>
    <dbReference type="NCBI Taxonomy" id="425306"/>
    <lineage>
        <taxon>Bacteria</taxon>
        <taxon>Pseudomonadati</taxon>
        <taxon>Pseudomonadota</taxon>
        <taxon>Alphaproteobacteria</taxon>
        <taxon>Hyphomicrobiales</taxon>
        <taxon>Phyllobacteriaceae</taxon>
        <taxon>Mesorhizobium</taxon>
    </lineage>
</organism>
<feature type="compositionally biased region" description="Low complexity" evidence="1">
    <location>
        <begin position="56"/>
        <end position="71"/>
    </location>
</feature>
<keyword evidence="4" id="KW-1185">Reference proteome</keyword>
<feature type="domain" description="Mu-like prophage FluMu N-terminal" evidence="2">
    <location>
        <begin position="147"/>
        <end position="192"/>
    </location>
</feature>
<dbReference type="OrthoDB" id="5465462at2"/>
<feature type="region of interest" description="Disordered" evidence="1">
    <location>
        <begin position="1"/>
        <end position="119"/>
    </location>
</feature>
<dbReference type="Proteomes" id="UP000273786">
    <property type="component" value="Unassembled WGS sequence"/>
</dbReference>
<dbReference type="RefSeq" id="WP_125001736.1">
    <property type="nucleotide sequence ID" value="NZ_RQXT01000025.1"/>
</dbReference>
<evidence type="ECO:0000256" key="1">
    <source>
        <dbReference type="SAM" id="MobiDB-lite"/>
    </source>
</evidence>
<dbReference type="EMBL" id="RQXT01000025">
    <property type="protein sequence ID" value="RRH98083.1"/>
    <property type="molecule type" value="Genomic_DNA"/>
</dbReference>
<comment type="caution">
    <text evidence="3">The sequence shown here is derived from an EMBL/GenBank/DDBJ whole genome shotgun (WGS) entry which is preliminary data.</text>
</comment>